<protein>
    <submittedName>
        <fullName evidence="1">Uncharacterized protein</fullName>
    </submittedName>
</protein>
<dbReference type="EMBL" id="PIUM01000026">
    <property type="protein sequence ID" value="PKU22835.1"/>
    <property type="molecule type" value="Genomic_DNA"/>
</dbReference>
<comment type="caution">
    <text evidence="1">The sequence shown here is derived from an EMBL/GenBank/DDBJ whole genome shotgun (WGS) entry which is preliminary data.</text>
</comment>
<proteinExistence type="predicted"/>
<reference evidence="2" key="1">
    <citation type="submission" date="2017-12" db="EMBL/GenBank/DDBJ databases">
        <title>Draft genome sequence of Telmatospirillum siberiense 26-4b1T, an acidotolerant peatland alphaproteobacterium potentially involved in sulfur cycling.</title>
        <authorList>
            <person name="Hausmann B."/>
            <person name="Pjevac P."/>
            <person name="Schreck K."/>
            <person name="Herbold C.W."/>
            <person name="Daims H."/>
            <person name="Wagner M."/>
            <person name="Pester M."/>
            <person name="Loy A."/>
        </authorList>
    </citation>
    <scope>NUCLEOTIDE SEQUENCE [LARGE SCALE GENOMIC DNA]</scope>
    <source>
        <strain evidence="2">26-4b1</strain>
    </source>
</reference>
<sequence>MMKELLDWLRLQKGALLTYREFQRRGLALLADHPEQAALARLLVDLAGRFADAYDGEPLAINVAEQALGRLTEFVEMAERTKAAPPEERLALLNKIGAAELA</sequence>
<accession>A0A2N3PR05</accession>
<evidence type="ECO:0000313" key="2">
    <source>
        <dbReference type="Proteomes" id="UP000233293"/>
    </source>
</evidence>
<evidence type="ECO:0000313" key="1">
    <source>
        <dbReference type="EMBL" id="PKU22835.1"/>
    </source>
</evidence>
<dbReference type="Proteomes" id="UP000233293">
    <property type="component" value="Unassembled WGS sequence"/>
</dbReference>
<dbReference type="RefSeq" id="WP_101252308.1">
    <property type="nucleotide sequence ID" value="NZ_PIUM01000026.1"/>
</dbReference>
<keyword evidence="2" id="KW-1185">Reference proteome</keyword>
<dbReference type="AlphaFoldDB" id="A0A2N3PR05"/>
<dbReference type="OrthoDB" id="7354890at2"/>
<name>A0A2N3PR05_9PROT</name>
<gene>
    <name evidence="1" type="ORF">CWS72_19460</name>
</gene>
<organism evidence="1 2">
    <name type="scientific">Telmatospirillum siberiense</name>
    <dbReference type="NCBI Taxonomy" id="382514"/>
    <lineage>
        <taxon>Bacteria</taxon>
        <taxon>Pseudomonadati</taxon>
        <taxon>Pseudomonadota</taxon>
        <taxon>Alphaproteobacteria</taxon>
        <taxon>Rhodospirillales</taxon>
        <taxon>Rhodospirillaceae</taxon>
        <taxon>Telmatospirillum</taxon>
    </lineage>
</organism>